<keyword evidence="1" id="KW-0472">Membrane</keyword>
<accession>A0A831WN81</accession>
<dbReference type="InterPro" id="IPR011635">
    <property type="entry name" value="CARDB"/>
</dbReference>
<feature type="non-terminal residue" evidence="3">
    <location>
        <position position="505"/>
    </location>
</feature>
<feature type="domain" description="CARDB" evidence="2">
    <location>
        <begin position="66"/>
        <end position="166"/>
    </location>
</feature>
<evidence type="ECO:0000259" key="2">
    <source>
        <dbReference type="Pfam" id="PF07705"/>
    </source>
</evidence>
<dbReference type="Proteomes" id="UP000886335">
    <property type="component" value="Unassembled WGS sequence"/>
</dbReference>
<dbReference type="Gene3D" id="2.60.40.10">
    <property type="entry name" value="Immunoglobulins"/>
    <property type="match status" value="3"/>
</dbReference>
<name>A0A831WN81_PROAE</name>
<dbReference type="AlphaFoldDB" id="A0A831WN81"/>
<organism evidence="3">
    <name type="scientific">Prosthecochloris aestuarii</name>
    <dbReference type="NCBI Taxonomy" id="1102"/>
    <lineage>
        <taxon>Bacteria</taxon>
        <taxon>Pseudomonadati</taxon>
        <taxon>Chlorobiota</taxon>
        <taxon>Chlorobiia</taxon>
        <taxon>Chlorobiales</taxon>
        <taxon>Chlorobiaceae</taxon>
        <taxon>Prosthecochloris</taxon>
    </lineage>
</organism>
<dbReference type="InterPro" id="IPR013783">
    <property type="entry name" value="Ig-like_fold"/>
</dbReference>
<evidence type="ECO:0000313" key="3">
    <source>
        <dbReference type="EMBL" id="HED30368.1"/>
    </source>
</evidence>
<comment type="caution">
    <text evidence="3">The sequence shown here is derived from an EMBL/GenBank/DDBJ whole genome shotgun (WGS) entry which is preliminary data.</text>
</comment>
<protein>
    <recommendedName>
        <fullName evidence="2">CARDB domain-containing protein</fullName>
    </recommendedName>
</protein>
<gene>
    <name evidence="3" type="ORF">ENN50_01485</name>
</gene>
<reference evidence="3" key="1">
    <citation type="journal article" date="2020" name="mSystems">
        <title>Genome- and Community-Level Interaction Insights into Carbon Utilization and Element Cycling Functions of Hydrothermarchaeota in Hydrothermal Sediment.</title>
        <authorList>
            <person name="Zhou Z."/>
            <person name="Liu Y."/>
            <person name="Xu W."/>
            <person name="Pan J."/>
            <person name="Luo Z.H."/>
            <person name="Li M."/>
        </authorList>
    </citation>
    <scope>NUCLEOTIDE SEQUENCE [LARGE SCALE GENOMIC DNA]</scope>
    <source>
        <strain evidence="3">SpSt-1181</strain>
    </source>
</reference>
<evidence type="ECO:0000256" key="1">
    <source>
        <dbReference type="SAM" id="Phobius"/>
    </source>
</evidence>
<feature type="transmembrane region" description="Helical" evidence="1">
    <location>
        <begin position="21"/>
        <end position="42"/>
    </location>
</feature>
<sequence>MNCCYHVNPLIWKRRQVMKRFRLITAVLLVFMCAVAVTWSPVASAQQKLLPVNPAVTAFLPDLVVDDIRLDKECRVVVTVKNNGPGTLRDNVWSVHTPKSAGVYLRINGKPWGGATIWKFDPSKSLQKPGGTATYTSNLKVSGSALIEAEVDLWNEVTERNESNNIGKEQLLCKAVAGTVTAAPAPLPLKLLPDLVVEEIWLDEQCRVNARLKNHGPGALPDEVYTVHKPESAGIYFWQNGRRWGGATIWKLDPQRSLQQPGGTATYTSSLKVSEKANIMARADLHNEVVEANENNNTLTQQLVCTDGQVSGPTGVVPGQLSARGDLTVSITRCPSSVAPGQELGDSFLVRARSSFKKPVNGVVIDLVLKKNPMYDVPAPYAVYDPSYSDGVLLKGGRENISFAGPGWQTVKLNGTNTIPADIAPGIYYLGAVVDAGNNHAETNEKNNAAFCKIRVVGSDAGSAVLQEDCVGFNPQTIQVRQIDGRWKIVDGSHWVFDFGSKKDE</sequence>
<dbReference type="EMBL" id="DSBW01000033">
    <property type="protein sequence ID" value="HED30368.1"/>
    <property type="molecule type" value="Genomic_DNA"/>
</dbReference>
<proteinExistence type="predicted"/>
<feature type="domain" description="CARDB" evidence="2">
    <location>
        <begin position="193"/>
        <end position="300"/>
    </location>
</feature>
<dbReference type="Pfam" id="PF07705">
    <property type="entry name" value="CARDB"/>
    <property type="match status" value="2"/>
</dbReference>
<keyword evidence="1" id="KW-0812">Transmembrane</keyword>
<keyword evidence="1" id="KW-1133">Transmembrane helix</keyword>